<keyword evidence="3" id="KW-1185">Reference proteome</keyword>
<accession>A0A1I3MGM3</accession>
<evidence type="ECO:0000313" key="2">
    <source>
        <dbReference type="EMBL" id="SFI96071.1"/>
    </source>
</evidence>
<dbReference type="EMBL" id="FORI01000009">
    <property type="protein sequence ID" value="SFI96071.1"/>
    <property type="molecule type" value="Genomic_DNA"/>
</dbReference>
<name>A0A1I3MGM3_9SPIR</name>
<dbReference type="Proteomes" id="UP000182737">
    <property type="component" value="Unassembled WGS sequence"/>
</dbReference>
<protein>
    <recommendedName>
        <fullName evidence="4">Lipoprotein</fullName>
    </recommendedName>
</protein>
<proteinExistence type="predicted"/>
<reference evidence="3" key="1">
    <citation type="submission" date="2016-10" db="EMBL/GenBank/DDBJ databases">
        <authorList>
            <person name="Varghese N."/>
            <person name="Submissions S."/>
        </authorList>
    </citation>
    <scope>NUCLEOTIDE SEQUENCE [LARGE SCALE GENOMIC DNA]</scope>
    <source>
        <strain evidence="3">XBD1002</strain>
    </source>
</reference>
<evidence type="ECO:0000256" key="1">
    <source>
        <dbReference type="SAM" id="SignalP"/>
    </source>
</evidence>
<dbReference type="RefSeq" id="WP_074932900.1">
    <property type="nucleotide sequence ID" value="NZ_FORI01000009.1"/>
</dbReference>
<evidence type="ECO:0000313" key="3">
    <source>
        <dbReference type="Proteomes" id="UP000182737"/>
    </source>
</evidence>
<gene>
    <name evidence="2" type="ORF">SAMN04487775_10923</name>
</gene>
<organism evidence="2 3">
    <name type="scientific">Treponema bryantii</name>
    <dbReference type="NCBI Taxonomy" id="163"/>
    <lineage>
        <taxon>Bacteria</taxon>
        <taxon>Pseudomonadati</taxon>
        <taxon>Spirochaetota</taxon>
        <taxon>Spirochaetia</taxon>
        <taxon>Spirochaetales</taxon>
        <taxon>Treponemataceae</taxon>
        <taxon>Treponema</taxon>
    </lineage>
</organism>
<feature type="chain" id="PRO_5010176646" description="Lipoprotein" evidence="1">
    <location>
        <begin position="24"/>
        <end position="189"/>
    </location>
</feature>
<keyword evidence="1" id="KW-0732">Signal</keyword>
<dbReference type="PROSITE" id="PS51257">
    <property type="entry name" value="PROKAR_LIPOPROTEIN"/>
    <property type="match status" value="1"/>
</dbReference>
<sequence length="189" mass="21031">MKKYNIFLAVLFTAVVLSLSACKQQAEVIDANVVDHYTDYYDYTYSVSGTLKDGNTTYTVLGQATFNGYTKPTEDTNLLDVYSNISITLFDENGSYVTSRSTYTYNYSPTKSIGQNNLGIDYMGILNGKLVTAVKKDGIKQFDSTVFNGTFDDPSFTYSNTYTYNTYNSSTSSYDTSAVQVASFTFTKL</sequence>
<feature type="signal peptide" evidence="1">
    <location>
        <begin position="1"/>
        <end position="23"/>
    </location>
</feature>
<evidence type="ECO:0008006" key="4">
    <source>
        <dbReference type="Google" id="ProtNLM"/>
    </source>
</evidence>
<dbReference type="AlphaFoldDB" id="A0A1I3MGM3"/>